<sequence length="639" mass="69531">MWRENVQYILKGSTMLNAGFLKSVLPASARELIRNGLSRGLATSGMSQGFKQANIVILDKKFADDFEQFCLANSGPLPLLYRSKPGEWSSPPLSTSSDIRTDCPQYIKYERGNIAGNLSSLVEYTEQLKDMVTFYLGCSFSFESALLKADIPVRNIEQGRNISAFKTSIPCVSVGGFQCNMVVTMRPIPVDKLDAVVQVTHRMKDAHGAPVHIGHPGLIGIEDMLNPDFGDAVEAHGGDVPVFWPCGITASEAIRSCKPGLAFTHAPGCMFITDLQSEQEVASDFAADAEIPHVFCISQNPIHYSVASVAAVEKFKALDSLIQQDPGNRGIKHLLIEKQLLKACLSLSNAKSVLITTGFPTHFNNQPPEETDGPPGAIAIAAMLQAQKKNVVIVTDQRALEMNKKIIEEAVEQGRLKTPVPIVSFQDNGKDSALMFLCHDGNPQFPRFDHLIAIERAGMAADGNYYNARKVNIKHLVDPIDKLFLKAQDIPGISTTGIGDGGNELGMGKVKEAVKKYINNGDLIACDVEADFTVIAGVSNWGGYAVACGLYILNSCAIHERYLRKALGFPMTSEMVGYILALPTVQKEEKLLELLVKHGIRSGKTGNLGMEVDGLLFHDTHSSMIRQLLEITLGQAQST</sequence>
<dbReference type="Gene3D" id="3.30.2040.10">
    <property type="entry name" value="PSTPO5379-like domain"/>
    <property type="match status" value="1"/>
</dbReference>
<dbReference type="GO" id="GO:0006536">
    <property type="term" value="P:glutamate metabolic process"/>
    <property type="evidence" value="ECO:0007669"/>
    <property type="project" value="TreeGrafter"/>
</dbReference>
<evidence type="ECO:0000256" key="4">
    <source>
        <dbReference type="ARBA" id="ARBA00023128"/>
    </source>
</evidence>
<dbReference type="FunFam" id="3.40.1640.10:FF:000001">
    <property type="entry name" value="D-glutamate cyclase, mitochondrial"/>
    <property type="match status" value="1"/>
</dbReference>
<comment type="function">
    <text evidence="7">D-glutamate cyclase that converts D-glutamate to 5-oxo-D-proline.</text>
</comment>
<name>A0A401SW56_CHIPU</name>
<evidence type="ECO:0000256" key="1">
    <source>
        <dbReference type="ARBA" id="ARBA00004305"/>
    </source>
</evidence>
<dbReference type="InterPro" id="IPR017135">
    <property type="entry name" value="D-Glu_cyclase_mito"/>
</dbReference>
<protein>
    <recommendedName>
        <fullName evidence="9">D-glutamate cyclase, mitochondrial</fullName>
        <ecNumber evidence="8">4.2.1.48</ecNumber>
    </recommendedName>
</protein>
<dbReference type="Proteomes" id="UP000287033">
    <property type="component" value="Unassembled WGS sequence"/>
</dbReference>
<accession>A0A401SW56</accession>
<dbReference type="PIRSF" id="PIRSF037204">
    <property type="entry name" value="UCP037204"/>
    <property type="match status" value="1"/>
</dbReference>
<dbReference type="InterPro" id="IPR025504">
    <property type="entry name" value="GLUCM_C"/>
</dbReference>
<dbReference type="OMA" id="HIGHPGL"/>
<evidence type="ECO:0000313" key="11">
    <source>
        <dbReference type="EMBL" id="GCC34608.1"/>
    </source>
</evidence>
<dbReference type="Gene3D" id="3.40.1640.10">
    <property type="entry name" value="PSTPO5379-like"/>
    <property type="match status" value="1"/>
</dbReference>
<evidence type="ECO:0000256" key="3">
    <source>
        <dbReference type="ARBA" id="ARBA00022946"/>
    </source>
</evidence>
<comment type="caution">
    <text evidence="11">The sequence shown here is derived from an EMBL/GenBank/DDBJ whole genome shotgun (WGS) entry which is preliminary data.</text>
</comment>
<comment type="similarity">
    <text evidence="2">Belongs to the D-glutamate cyclase family.</text>
</comment>
<evidence type="ECO:0000256" key="2">
    <source>
        <dbReference type="ARBA" id="ARBA00007896"/>
    </source>
</evidence>
<evidence type="ECO:0000256" key="7">
    <source>
        <dbReference type="ARBA" id="ARBA00056433"/>
    </source>
</evidence>
<dbReference type="Gene3D" id="3.90.1640.20">
    <property type="entry name" value="TON_0340"/>
    <property type="match status" value="1"/>
</dbReference>
<feature type="domain" description="D-glutamate cyclase-like C-terminal" evidence="10">
    <location>
        <begin position="318"/>
        <end position="628"/>
    </location>
</feature>
<dbReference type="STRING" id="137246.A0A401SW56"/>
<dbReference type="InterPro" id="IPR009906">
    <property type="entry name" value="D-Glu_cyclase"/>
</dbReference>
<dbReference type="FunFam" id="3.90.1640.20:FF:000001">
    <property type="entry name" value="D-glutamate cyclase, mitochondrial"/>
    <property type="match status" value="1"/>
</dbReference>
<comment type="catalytic activity">
    <reaction evidence="6">
        <text>D-glutamate = 5-oxo-D-proline + H2O</text>
        <dbReference type="Rhea" id="RHEA:22360"/>
        <dbReference type="ChEBI" id="CHEBI:15377"/>
        <dbReference type="ChEBI" id="CHEBI:29986"/>
        <dbReference type="ChEBI" id="CHEBI:57948"/>
        <dbReference type="EC" id="4.2.1.48"/>
    </reaction>
</comment>
<dbReference type="FunFam" id="3.30.2040.10:FF:000001">
    <property type="entry name" value="D-glutamate cyclase, mitochondrial"/>
    <property type="match status" value="1"/>
</dbReference>
<dbReference type="EC" id="4.2.1.48" evidence="8"/>
<organism evidence="11 12">
    <name type="scientific">Chiloscyllium punctatum</name>
    <name type="common">Brownbanded bambooshark</name>
    <name type="synonym">Hemiscyllium punctatum</name>
    <dbReference type="NCBI Taxonomy" id="137246"/>
    <lineage>
        <taxon>Eukaryota</taxon>
        <taxon>Metazoa</taxon>
        <taxon>Chordata</taxon>
        <taxon>Craniata</taxon>
        <taxon>Vertebrata</taxon>
        <taxon>Chondrichthyes</taxon>
        <taxon>Elasmobranchii</taxon>
        <taxon>Galeomorphii</taxon>
        <taxon>Galeoidea</taxon>
        <taxon>Orectolobiformes</taxon>
        <taxon>Hemiscylliidae</taxon>
        <taxon>Chiloscyllium</taxon>
    </lineage>
</organism>
<reference evidence="11 12" key="1">
    <citation type="journal article" date="2018" name="Nat. Ecol. Evol.">
        <title>Shark genomes provide insights into elasmobranch evolution and the origin of vertebrates.</title>
        <authorList>
            <person name="Hara Y"/>
            <person name="Yamaguchi K"/>
            <person name="Onimaru K"/>
            <person name="Kadota M"/>
            <person name="Koyanagi M"/>
            <person name="Keeley SD"/>
            <person name="Tatsumi K"/>
            <person name="Tanaka K"/>
            <person name="Motone F"/>
            <person name="Kageyama Y"/>
            <person name="Nozu R"/>
            <person name="Adachi N"/>
            <person name="Nishimura O"/>
            <person name="Nakagawa R"/>
            <person name="Tanegashima C"/>
            <person name="Kiyatake I"/>
            <person name="Matsumoto R"/>
            <person name="Murakumo K"/>
            <person name="Nishida K"/>
            <person name="Terakita A"/>
            <person name="Kuratani S"/>
            <person name="Sato K"/>
            <person name="Hyodo S Kuraku.S."/>
        </authorList>
    </citation>
    <scope>NUCLEOTIDE SEQUENCE [LARGE SCALE GENOMIC DNA]</scope>
</reference>
<dbReference type="OrthoDB" id="10262538at2759"/>
<gene>
    <name evidence="11" type="ORF">chiPu_0013083</name>
</gene>
<evidence type="ECO:0000256" key="8">
    <source>
        <dbReference type="ARBA" id="ARBA00066761"/>
    </source>
</evidence>
<keyword evidence="4" id="KW-0496">Mitochondrion</keyword>
<evidence type="ECO:0000256" key="5">
    <source>
        <dbReference type="ARBA" id="ARBA00023239"/>
    </source>
</evidence>
<evidence type="ECO:0000259" key="10">
    <source>
        <dbReference type="Pfam" id="PF14336"/>
    </source>
</evidence>
<comment type="subcellular location">
    <subcellularLocation>
        <location evidence="1">Mitochondrion matrix</location>
    </subcellularLocation>
</comment>
<dbReference type="GO" id="GO:0047820">
    <property type="term" value="F:D-glutamate cyclase activity"/>
    <property type="evidence" value="ECO:0007669"/>
    <property type="project" value="UniProtKB-EC"/>
</dbReference>
<dbReference type="Pfam" id="PF14336">
    <property type="entry name" value="GLUCM-like_C"/>
    <property type="match status" value="1"/>
</dbReference>
<dbReference type="SUPFAM" id="SSF160920">
    <property type="entry name" value="PSTPO5379-like"/>
    <property type="match status" value="1"/>
</dbReference>
<evidence type="ECO:0000313" key="12">
    <source>
        <dbReference type="Proteomes" id="UP000287033"/>
    </source>
</evidence>
<dbReference type="AlphaFoldDB" id="A0A401SW56"/>
<dbReference type="EMBL" id="BEZZ01000614">
    <property type="protein sequence ID" value="GCC34608.1"/>
    <property type="molecule type" value="Genomic_DNA"/>
</dbReference>
<proteinExistence type="inferred from homology"/>
<dbReference type="PANTHER" id="PTHR32022:SF10">
    <property type="entry name" value="D-GLUTAMATE CYCLASE, MITOCHONDRIAL"/>
    <property type="match status" value="1"/>
</dbReference>
<keyword evidence="3" id="KW-0809">Transit peptide</keyword>
<keyword evidence="12" id="KW-1185">Reference proteome</keyword>
<evidence type="ECO:0000256" key="6">
    <source>
        <dbReference type="ARBA" id="ARBA00050772"/>
    </source>
</evidence>
<evidence type="ECO:0000256" key="9">
    <source>
        <dbReference type="ARBA" id="ARBA00068632"/>
    </source>
</evidence>
<dbReference type="PANTHER" id="PTHR32022">
    <property type="entry name" value="D-GLUTAMATE CYCLASE, MITOCHONDRIAL"/>
    <property type="match status" value="1"/>
</dbReference>
<dbReference type="Pfam" id="PF07286">
    <property type="entry name" value="D-Glu_cyclase"/>
    <property type="match status" value="1"/>
</dbReference>
<keyword evidence="5" id="KW-0456">Lyase</keyword>
<dbReference type="InterPro" id="IPR038021">
    <property type="entry name" value="Putative_hydro-lyase"/>
</dbReference>
<dbReference type="GO" id="GO:0005759">
    <property type="term" value="C:mitochondrial matrix"/>
    <property type="evidence" value="ECO:0007669"/>
    <property type="project" value="UniProtKB-SubCell"/>
</dbReference>